<feature type="signal peptide" evidence="3">
    <location>
        <begin position="1"/>
        <end position="36"/>
    </location>
</feature>
<feature type="compositionally biased region" description="Low complexity" evidence="2">
    <location>
        <begin position="764"/>
        <end position="781"/>
    </location>
</feature>
<dbReference type="CDD" id="cd00118">
    <property type="entry name" value="LysM"/>
    <property type="match status" value="6"/>
</dbReference>
<dbReference type="SMART" id="SM00257">
    <property type="entry name" value="LysM"/>
    <property type="match status" value="6"/>
</dbReference>
<feature type="region of interest" description="Disordered" evidence="2">
    <location>
        <begin position="828"/>
        <end position="854"/>
    </location>
</feature>
<dbReference type="InterPro" id="IPR000189">
    <property type="entry name" value="Transglyc_AS"/>
</dbReference>
<dbReference type="CDD" id="cd16894">
    <property type="entry name" value="MltD-like"/>
    <property type="match status" value="1"/>
</dbReference>
<feature type="domain" description="LysM" evidence="4">
    <location>
        <begin position="860"/>
        <end position="904"/>
    </location>
</feature>
<protein>
    <submittedName>
        <fullName evidence="5">Spore coat assembly SafA domain protein</fullName>
    </submittedName>
</protein>
<reference evidence="5 6" key="1">
    <citation type="submission" date="2018-12" db="EMBL/GenBank/DDBJ databases">
        <title>Persistence of Moraxella catarrhalis in Chronic Obstructive Pulmonary Disease and Regulation of the Hag/MID Adhesin.</title>
        <authorList>
            <person name="Murphy T."/>
            <person name="Zhao X."/>
            <person name="Vyas G."/>
            <person name="Aluvathingal J."/>
            <person name="Nadendla S."/>
            <person name="Tallon L."/>
            <person name="Tettelin H."/>
        </authorList>
    </citation>
    <scope>NUCLEOTIDE SEQUENCE [LARGE SCALE GENOMIC DNA]</scope>
    <source>
        <strain evidence="5 6">46P58B1</strain>
    </source>
</reference>
<comment type="similarity">
    <text evidence="1">Belongs to the transglycosylase Slt family.</text>
</comment>
<evidence type="ECO:0000256" key="3">
    <source>
        <dbReference type="SAM" id="SignalP"/>
    </source>
</evidence>
<dbReference type="PROSITE" id="PS51782">
    <property type="entry name" value="LYSM"/>
    <property type="match status" value="6"/>
</dbReference>
<sequence>MKKHTKSSISTQILKPLSLAISSCILVACSSTGTPAKPVSQTPKPIPQAKPSQQINISSGNTNLGNTKTGADVDVLDVQMLDALEALLQATDMSMVEGDELAIQRYGNLWDRVRRGYRINEMTNARIEAQKSWFYTRQTYLDRLTARASRYLHHTVAEAERRGIPSELALLPIIESSYDPTATSNAAAAGLWQFIPSTGRIYGLNQSATYDGRRDVIESTRAAYDFLTSLYNQFGSWELALAAYNAGPGRVSRAIKANQDQGLPTDYWSLKLPTETMNYVPRFLAVAQIVRSPNTYGINLPAIANHSHFRTVPVNYGVSLSEVATVTGLSVSELRLLNPALLNFTVDEIGPNRIVIPDSLPNQIDNQLASLKGYGFGGDYIATAPAQSITYVVPKSGATANTSSQQELIAANTLPTTIAQVTPNNTIVQEPALSKSEINLIAAEIQKTSPEVPAISPQDGNIQLNAVQTGQSVLDARGETKMLSFADGPKTQAVAQQPTQPVQVAVTPPAQPVQITVVSPTPEPISQPKPQLPPVTASIPVVSSPPVLVPPPPSRPRPEPASRPKPKPESYTVRAGDSLTSVAATHGLTVGQLASYNNLANDAHILIGQRLWLVAGKVKRQPVSAQTPSRQSTSTANTNSATHKVSAGESLTAIARRYNISLHALAKENGLSVTDGVLIGQTLKLPSDAKTANTTMANTSSSPSVNKPESYTVRAGDSLTSVAATHGLTVGQLASYNNLANDAHILIGQRLWLVAGKVKRQPVSAQQTSQATQSTKNNQSTATHRVQSGESLTAIARRYNISLHALAKENGLSVTDGVLIGQTLKLPSDAKAESSTPSRLGNTKNNSTRTPANTNIGITENYTVRSGDSLTMLSNRFGVAIGDLATANGLASNANLRIGQTLKVPKLTTTYTVKAGDGLIALARRYGISTQELAKMNNLEPTADLRIGQVLTVPNK</sequence>
<evidence type="ECO:0000313" key="6">
    <source>
        <dbReference type="Proteomes" id="UP000280228"/>
    </source>
</evidence>
<dbReference type="GO" id="GO:0008933">
    <property type="term" value="F:peptidoglycan lytic transglycosylase activity"/>
    <property type="evidence" value="ECO:0007669"/>
    <property type="project" value="InterPro"/>
</dbReference>
<keyword evidence="3" id="KW-0732">Signal</keyword>
<dbReference type="SUPFAM" id="SSF53955">
    <property type="entry name" value="Lysozyme-like"/>
    <property type="match status" value="1"/>
</dbReference>
<proteinExistence type="inferred from homology"/>
<dbReference type="InterPro" id="IPR008258">
    <property type="entry name" value="Transglycosylase_SLT_dom_1"/>
</dbReference>
<feature type="region of interest" description="Disordered" evidence="2">
    <location>
        <begin position="35"/>
        <end position="66"/>
    </location>
</feature>
<gene>
    <name evidence="5" type="primary">safA</name>
    <name evidence="5" type="ORF">EJK53_1128</name>
</gene>
<feature type="region of interest" description="Disordered" evidence="2">
    <location>
        <begin position="519"/>
        <end position="538"/>
    </location>
</feature>
<dbReference type="PROSITE" id="PS00922">
    <property type="entry name" value="TRANSGLYCOSYLASE"/>
    <property type="match status" value="1"/>
</dbReference>
<feature type="region of interest" description="Disordered" evidence="2">
    <location>
        <begin position="543"/>
        <end position="573"/>
    </location>
</feature>
<dbReference type="RefSeq" id="WP_126705096.1">
    <property type="nucleotide sequence ID" value="NZ_CP034662.1"/>
</dbReference>
<dbReference type="Pfam" id="PF01476">
    <property type="entry name" value="LysM"/>
    <property type="match status" value="6"/>
</dbReference>
<dbReference type="SUPFAM" id="SSF54106">
    <property type="entry name" value="LysM domain"/>
    <property type="match status" value="6"/>
</dbReference>
<accession>A0A3Q9GF40</accession>
<dbReference type="InterPro" id="IPR018392">
    <property type="entry name" value="LysM"/>
</dbReference>
<feature type="region of interest" description="Disordered" evidence="2">
    <location>
        <begin position="621"/>
        <end position="644"/>
    </location>
</feature>
<dbReference type="InterPro" id="IPR036779">
    <property type="entry name" value="LysM_dom_sf"/>
</dbReference>
<dbReference type="PROSITE" id="PS51257">
    <property type="entry name" value="PROKAR_LIPOPROTEIN"/>
    <property type="match status" value="1"/>
</dbReference>
<dbReference type="Pfam" id="PF01464">
    <property type="entry name" value="SLT"/>
    <property type="match status" value="1"/>
</dbReference>
<name>A0A3Q9GF40_MORCA</name>
<evidence type="ECO:0000256" key="2">
    <source>
        <dbReference type="SAM" id="MobiDB-lite"/>
    </source>
</evidence>
<dbReference type="Gene3D" id="3.10.350.10">
    <property type="entry name" value="LysM domain"/>
    <property type="match status" value="6"/>
</dbReference>
<feature type="compositionally biased region" description="Polar residues" evidence="2">
    <location>
        <begin position="50"/>
        <end position="66"/>
    </location>
</feature>
<feature type="compositionally biased region" description="Pro residues" evidence="2">
    <location>
        <begin position="521"/>
        <end position="533"/>
    </location>
</feature>
<dbReference type="InterPro" id="IPR023346">
    <property type="entry name" value="Lysozyme-like_dom_sf"/>
</dbReference>
<feature type="compositionally biased region" description="Polar residues" evidence="2">
    <location>
        <begin position="833"/>
        <end position="854"/>
    </location>
</feature>
<dbReference type="GO" id="GO:0016020">
    <property type="term" value="C:membrane"/>
    <property type="evidence" value="ECO:0007669"/>
    <property type="project" value="InterPro"/>
</dbReference>
<feature type="domain" description="LysM" evidence="4">
    <location>
        <begin position="782"/>
        <end position="826"/>
    </location>
</feature>
<feature type="domain" description="LysM" evidence="4">
    <location>
        <begin position="641"/>
        <end position="685"/>
    </location>
</feature>
<dbReference type="PANTHER" id="PTHR33734">
    <property type="entry name" value="LYSM DOMAIN-CONTAINING GPI-ANCHORED PROTEIN 2"/>
    <property type="match status" value="1"/>
</dbReference>
<feature type="domain" description="LysM" evidence="4">
    <location>
        <begin position="569"/>
        <end position="613"/>
    </location>
</feature>
<evidence type="ECO:0000259" key="4">
    <source>
        <dbReference type="PROSITE" id="PS51782"/>
    </source>
</evidence>
<evidence type="ECO:0000313" key="5">
    <source>
        <dbReference type="EMBL" id="AZQ94095.1"/>
    </source>
</evidence>
<organism evidence="5 6">
    <name type="scientific">Moraxella catarrhalis</name>
    <name type="common">Branhamella catarrhalis</name>
    <dbReference type="NCBI Taxonomy" id="480"/>
    <lineage>
        <taxon>Bacteria</taxon>
        <taxon>Pseudomonadati</taxon>
        <taxon>Pseudomonadota</taxon>
        <taxon>Gammaproteobacteria</taxon>
        <taxon>Moraxellales</taxon>
        <taxon>Moraxellaceae</taxon>
        <taxon>Moraxella</taxon>
    </lineage>
</organism>
<dbReference type="PANTHER" id="PTHR33734:SF22">
    <property type="entry name" value="MEMBRANE-BOUND LYTIC MUREIN TRANSGLYCOSYLASE D"/>
    <property type="match status" value="1"/>
</dbReference>
<feature type="compositionally biased region" description="Low complexity" evidence="2">
    <location>
        <begin position="632"/>
        <end position="642"/>
    </location>
</feature>
<feature type="domain" description="LysM" evidence="4">
    <location>
        <begin position="709"/>
        <end position="753"/>
    </location>
</feature>
<feature type="compositionally biased region" description="Basic and acidic residues" evidence="2">
    <location>
        <begin position="556"/>
        <end position="568"/>
    </location>
</feature>
<feature type="domain" description="LysM" evidence="4">
    <location>
        <begin position="909"/>
        <end position="953"/>
    </location>
</feature>
<dbReference type="GO" id="GO:0000270">
    <property type="term" value="P:peptidoglycan metabolic process"/>
    <property type="evidence" value="ECO:0007669"/>
    <property type="project" value="InterPro"/>
</dbReference>
<feature type="region of interest" description="Disordered" evidence="2">
    <location>
        <begin position="763"/>
        <end position="789"/>
    </location>
</feature>
<evidence type="ECO:0000256" key="1">
    <source>
        <dbReference type="ARBA" id="ARBA00007734"/>
    </source>
</evidence>
<feature type="chain" id="PRO_5018543904" evidence="3">
    <location>
        <begin position="37"/>
        <end position="956"/>
    </location>
</feature>
<dbReference type="Proteomes" id="UP000280228">
    <property type="component" value="Chromosome"/>
</dbReference>
<dbReference type="AlphaFoldDB" id="A0A3Q9GF40"/>
<dbReference type="EMBL" id="CP034662">
    <property type="protein sequence ID" value="AZQ94095.1"/>
    <property type="molecule type" value="Genomic_DNA"/>
</dbReference>
<dbReference type="Gene3D" id="1.10.530.10">
    <property type="match status" value="1"/>
</dbReference>